<dbReference type="Proteomes" id="UP001595921">
    <property type="component" value="Unassembled WGS sequence"/>
</dbReference>
<dbReference type="InterPro" id="IPR025966">
    <property type="entry name" value="OppC_N"/>
</dbReference>
<evidence type="ECO:0000256" key="6">
    <source>
        <dbReference type="ARBA" id="ARBA00023136"/>
    </source>
</evidence>
<dbReference type="AlphaFoldDB" id="A0ABD5P6K7"/>
<proteinExistence type="inferred from homology"/>
<sequence length="391" mass="42456">MATDTDGDLGFERIDWSSVEGRRSPVGVRTLVFVLGTLLLVSLYLYDRFYVAPGNALLLSWDTNALDWPFLFSLLAFGCYVLWPLAANPVRTGEYWRRLRTNPVALLAFAYLGAFFALGTLGPVVFGDPAISLDAQHQPPAFLTGSNGLSDDCLGAVTGPTGNPVCHGTLEHPLGTDSLGRSMWLLVLSGMRVALQVTTITSVLIVPIAVAVGTVAGSYGGRVDTVLMRYVDVQQTVPALLVYLIGNFVYGRSILLFIVVFGLLNWGSVARVVRSEVIQRRQEQYVTAARNAGAGRLEVIRRHILPNVSSSVVTALTQQIPILILTEAAISFLELNNVNRVSWGETIVNGLSRFPRAWWTVVVPVAVLCLTVVSFALVGDALRDVLDPRNS</sequence>
<feature type="transmembrane region" description="Helical" evidence="7">
    <location>
        <begin position="240"/>
        <end position="264"/>
    </location>
</feature>
<dbReference type="Pfam" id="PF00528">
    <property type="entry name" value="BPD_transp_1"/>
    <property type="match status" value="1"/>
</dbReference>
<dbReference type="InterPro" id="IPR000515">
    <property type="entry name" value="MetI-like"/>
</dbReference>
<evidence type="ECO:0000259" key="8">
    <source>
        <dbReference type="PROSITE" id="PS50928"/>
    </source>
</evidence>
<keyword evidence="10" id="KW-1185">Reference proteome</keyword>
<feature type="transmembrane region" description="Helical" evidence="7">
    <location>
        <begin position="357"/>
        <end position="379"/>
    </location>
</feature>
<evidence type="ECO:0000313" key="10">
    <source>
        <dbReference type="Proteomes" id="UP001595921"/>
    </source>
</evidence>
<name>A0ABD5P6K7_9EURY</name>
<comment type="caution">
    <text evidence="9">The sequence shown here is derived from an EMBL/GenBank/DDBJ whole genome shotgun (WGS) entry which is preliminary data.</text>
</comment>
<evidence type="ECO:0000256" key="2">
    <source>
        <dbReference type="ARBA" id="ARBA00022448"/>
    </source>
</evidence>
<evidence type="ECO:0000313" key="9">
    <source>
        <dbReference type="EMBL" id="MFC4356473.1"/>
    </source>
</evidence>
<keyword evidence="5 7" id="KW-1133">Transmembrane helix</keyword>
<dbReference type="PANTHER" id="PTHR43386:SF1">
    <property type="entry name" value="D,D-DIPEPTIDE TRANSPORT SYSTEM PERMEASE PROTEIN DDPC-RELATED"/>
    <property type="match status" value="1"/>
</dbReference>
<protein>
    <submittedName>
        <fullName evidence="9">ABC transporter permease</fullName>
    </submittedName>
</protein>
<dbReference type="Pfam" id="PF12911">
    <property type="entry name" value="OppC_N"/>
    <property type="match status" value="1"/>
</dbReference>
<dbReference type="InterPro" id="IPR035906">
    <property type="entry name" value="MetI-like_sf"/>
</dbReference>
<feature type="transmembrane region" description="Helical" evidence="7">
    <location>
        <begin position="193"/>
        <end position="219"/>
    </location>
</feature>
<evidence type="ECO:0000256" key="3">
    <source>
        <dbReference type="ARBA" id="ARBA00022475"/>
    </source>
</evidence>
<evidence type="ECO:0000256" key="1">
    <source>
        <dbReference type="ARBA" id="ARBA00004651"/>
    </source>
</evidence>
<evidence type="ECO:0000256" key="7">
    <source>
        <dbReference type="RuleBase" id="RU363032"/>
    </source>
</evidence>
<feature type="domain" description="ABC transmembrane type-1" evidence="8">
    <location>
        <begin position="191"/>
        <end position="379"/>
    </location>
</feature>
<reference evidence="9 10" key="1">
    <citation type="journal article" date="2019" name="Int. J. Syst. Evol. Microbiol.">
        <title>The Global Catalogue of Microorganisms (GCM) 10K type strain sequencing project: providing services to taxonomists for standard genome sequencing and annotation.</title>
        <authorList>
            <consortium name="The Broad Institute Genomics Platform"/>
            <consortium name="The Broad Institute Genome Sequencing Center for Infectious Disease"/>
            <person name="Wu L."/>
            <person name="Ma J."/>
        </authorList>
    </citation>
    <scope>NUCLEOTIDE SEQUENCE [LARGE SCALE GENOMIC DNA]</scope>
    <source>
        <strain evidence="9 10">CGMCC 1.12553</strain>
    </source>
</reference>
<dbReference type="PROSITE" id="PS50928">
    <property type="entry name" value="ABC_TM1"/>
    <property type="match status" value="1"/>
</dbReference>
<evidence type="ECO:0000256" key="5">
    <source>
        <dbReference type="ARBA" id="ARBA00022989"/>
    </source>
</evidence>
<dbReference type="InterPro" id="IPR050366">
    <property type="entry name" value="BP-dependent_transpt_permease"/>
</dbReference>
<feature type="transmembrane region" description="Helical" evidence="7">
    <location>
        <begin position="66"/>
        <end position="83"/>
    </location>
</feature>
<dbReference type="PANTHER" id="PTHR43386">
    <property type="entry name" value="OLIGOPEPTIDE TRANSPORT SYSTEM PERMEASE PROTEIN APPC"/>
    <property type="match status" value="1"/>
</dbReference>
<dbReference type="Gene3D" id="1.10.3720.10">
    <property type="entry name" value="MetI-like"/>
    <property type="match status" value="1"/>
</dbReference>
<gene>
    <name evidence="9" type="ORF">ACFO0N_00755</name>
</gene>
<organism evidence="9 10">
    <name type="scientific">Halobium salinum</name>
    <dbReference type="NCBI Taxonomy" id="1364940"/>
    <lineage>
        <taxon>Archaea</taxon>
        <taxon>Methanobacteriati</taxon>
        <taxon>Methanobacteriota</taxon>
        <taxon>Stenosarchaea group</taxon>
        <taxon>Halobacteria</taxon>
        <taxon>Halobacteriales</taxon>
        <taxon>Haloferacaceae</taxon>
        <taxon>Halobium</taxon>
    </lineage>
</organism>
<keyword evidence="6 7" id="KW-0472">Membrane</keyword>
<dbReference type="SUPFAM" id="SSF161098">
    <property type="entry name" value="MetI-like"/>
    <property type="match status" value="1"/>
</dbReference>
<feature type="transmembrane region" description="Helical" evidence="7">
    <location>
        <begin position="104"/>
        <end position="126"/>
    </location>
</feature>
<dbReference type="EMBL" id="JBHSDS010000001">
    <property type="protein sequence ID" value="MFC4356473.1"/>
    <property type="molecule type" value="Genomic_DNA"/>
</dbReference>
<comment type="similarity">
    <text evidence="7">Belongs to the binding-protein-dependent transport system permease family.</text>
</comment>
<keyword evidence="3" id="KW-1003">Cell membrane</keyword>
<dbReference type="RefSeq" id="WP_267624826.1">
    <property type="nucleotide sequence ID" value="NZ_JAODIW010000010.1"/>
</dbReference>
<keyword evidence="2 7" id="KW-0813">Transport</keyword>
<accession>A0ABD5P6K7</accession>
<feature type="transmembrane region" description="Helical" evidence="7">
    <location>
        <begin position="26"/>
        <end position="46"/>
    </location>
</feature>
<dbReference type="CDD" id="cd06261">
    <property type="entry name" value="TM_PBP2"/>
    <property type="match status" value="1"/>
</dbReference>
<comment type="subcellular location">
    <subcellularLocation>
        <location evidence="1 7">Cell membrane</location>
        <topology evidence="1 7">Multi-pass membrane protein</topology>
    </subcellularLocation>
</comment>
<dbReference type="GO" id="GO:0005886">
    <property type="term" value="C:plasma membrane"/>
    <property type="evidence" value="ECO:0007669"/>
    <property type="project" value="UniProtKB-SubCell"/>
</dbReference>
<evidence type="ECO:0000256" key="4">
    <source>
        <dbReference type="ARBA" id="ARBA00022692"/>
    </source>
</evidence>
<keyword evidence="4 7" id="KW-0812">Transmembrane</keyword>